<comment type="caution">
    <text evidence="4">The sequence shown here is derived from an EMBL/GenBank/DDBJ whole genome shotgun (WGS) entry which is preliminary data.</text>
</comment>
<sequence>MHYSLFIFFSHEDSREDIVNIYFQDRYLNAIEKNAQYLLRYVATTVIVYPMGNNMLRLIKVIRKEEFTYKNPIIEFLECVYVTFDFDGALRKLQECKDVFMNDPFLWTPNSTLMEQFLENASHITERYCHIHQYRYFFYLKIYLDQLNWGFYGKSHFLHSVLGFF</sequence>
<evidence type="ECO:0000313" key="5">
    <source>
        <dbReference type="Proteomes" id="UP001179952"/>
    </source>
</evidence>
<dbReference type="EMBL" id="JAUJYN010000002">
    <property type="protein sequence ID" value="KAK1278578.1"/>
    <property type="molecule type" value="Genomic_DNA"/>
</dbReference>
<organism evidence="4 5">
    <name type="scientific">Acorus gramineus</name>
    <name type="common">Dwarf sweet flag</name>
    <dbReference type="NCBI Taxonomy" id="55184"/>
    <lineage>
        <taxon>Eukaryota</taxon>
        <taxon>Viridiplantae</taxon>
        <taxon>Streptophyta</taxon>
        <taxon>Embryophyta</taxon>
        <taxon>Tracheophyta</taxon>
        <taxon>Spermatophyta</taxon>
        <taxon>Magnoliopsida</taxon>
        <taxon>Liliopsida</taxon>
        <taxon>Acoraceae</taxon>
        <taxon>Acorus</taxon>
    </lineage>
</organism>
<keyword evidence="3" id="KW-0648">Protein biosynthesis</keyword>
<reference evidence="4" key="2">
    <citation type="submission" date="2023-06" db="EMBL/GenBank/DDBJ databases">
        <authorList>
            <person name="Ma L."/>
            <person name="Liu K.-W."/>
            <person name="Li Z."/>
            <person name="Hsiao Y.-Y."/>
            <person name="Qi Y."/>
            <person name="Fu T."/>
            <person name="Tang G."/>
            <person name="Zhang D."/>
            <person name="Sun W.-H."/>
            <person name="Liu D.-K."/>
            <person name="Li Y."/>
            <person name="Chen G.-Z."/>
            <person name="Liu X.-D."/>
            <person name="Liao X.-Y."/>
            <person name="Jiang Y.-T."/>
            <person name="Yu X."/>
            <person name="Hao Y."/>
            <person name="Huang J."/>
            <person name="Zhao X.-W."/>
            <person name="Ke S."/>
            <person name="Chen Y.-Y."/>
            <person name="Wu W.-L."/>
            <person name="Hsu J.-L."/>
            <person name="Lin Y.-F."/>
            <person name="Huang M.-D."/>
            <person name="Li C.-Y."/>
            <person name="Huang L."/>
            <person name="Wang Z.-W."/>
            <person name="Zhao X."/>
            <person name="Zhong W.-Y."/>
            <person name="Peng D.-H."/>
            <person name="Ahmad S."/>
            <person name="Lan S."/>
            <person name="Zhang J.-S."/>
            <person name="Tsai W.-C."/>
            <person name="Van De Peer Y."/>
            <person name="Liu Z.-J."/>
        </authorList>
    </citation>
    <scope>NUCLEOTIDE SEQUENCE</scope>
    <source>
        <strain evidence="4">SCP</strain>
        <tissue evidence="4">Leaves</tissue>
    </source>
</reference>
<dbReference type="GO" id="GO:0003743">
    <property type="term" value="F:translation initiation factor activity"/>
    <property type="evidence" value="ECO:0007669"/>
    <property type="project" value="UniProtKB-KW"/>
</dbReference>
<gene>
    <name evidence="4" type="ORF">QJS04_geneDACA014737</name>
</gene>
<evidence type="ECO:0000256" key="3">
    <source>
        <dbReference type="ARBA" id="ARBA00022917"/>
    </source>
</evidence>
<evidence type="ECO:0000313" key="4">
    <source>
        <dbReference type="EMBL" id="KAK1278578.1"/>
    </source>
</evidence>
<dbReference type="PANTHER" id="PTHR10317">
    <property type="entry name" value="EUKARYOTIC TRANSLATION INITIATION FACTOR 3 SUBUNIT E"/>
    <property type="match status" value="1"/>
</dbReference>
<dbReference type="Proteomes" id="UP001179952">
    <property type="component" value="Unassembled WGS sequence"/>
</dbReference>
<dbReference type="AlphaFoldDB" id="A0AAV9BP78"/>
<protein>
    <submittedName>
        <fullName evidence="4">Uncharacterized protein</fullName>
    </submittedName>
</protein>
<keyword evidence="1" id="KW-0963">Cytoplasm</keyword>
<dbReference type="GO" id="GO:0005852">
    <property type="term" value="C:eukaryotic translation initiation factor 3 complex"/>
    <property type="evidence" value="ECO:0007669"/>
    <property type="project" value="InterPro"/>
</dbReference>
<keyword evidence="5" id="KW-1185">Reference proteome</keyword>
<keyword evidence="2" id="KW-0396">Initiation factor</keyword>
<accession>A0AAV9BP78</accession>
<proteinExistence type="predicted"/>
<name>A0AAV9BP78_ACOGR</name>
<reference evidence="4" key="1">
    <citation type="journal article" date="2023" name="Nat. Commun.">
        <title>Diploid and tetraploid genomes of Acorus and the evolution of monocots.</title>
        <authorList>
            <person name="Ma L."/>
            <person name="Liu K.W."/>
            <person name="Li Z."/>
            <person name="Hsiao Y.Y."/>
            <person name="Qi Y."/>
            <person name="Fu T."/>
            <person name="Tang G.D."/>
            <person name="Zhang D."/>
            <person name="Sun W.H."/>
            <person name="Liu D.K."/>
            <person name="Li Y."/>
            <person name="Chen G.Z."/>
            <person name="Liu X.D."/>
            <person name="Liao X.Y."/>
            <person name="Jiang Y.T."/>
            <person name="Yu X."/>
            <person name="Hao Y."/>
            <person name="Huang J."/>
            <person name="Zhao X.W."/>
            <person name="Ke S."/>
            <person name="Chen Y.Y."/>
            <person name="Wu W.L."/>
            <person name="Hsu J.L."/>
            <person name="Lin Y.F."/>
            <person name="Huang M.D."/>
            <person name="Li C.Y."/>
            <person name="Huang L."/>
            <person name="Wang Z.W."/>
            <person name="Zhao X."/>
            <person name="Zhong W.Y."/>
            <person name="Peng D.H."/>
            <person name="Ahmad S."/>
            <person name="Lan S."/>
            <person name="Zhang J.S."/>
            <person name="Tsai W.C."/>
            <person name="Van de Peer Y."/>
            <person name="Liu Z.J."/>
        </authorList>
    </citation>
    <scope>NUCLEOTIDE SEQUENCE</scope>
    <source>
        <strain evidence="4">SCP</strain>
    </source>
</reference>
<dbReference type="InterPro" id="IPR016650">
    <property type="entry name" value="eIF3e"/>
</dbReference>
<evidence type="ECO:0000256" key="2">
    <source>
        <dbReference type="ARBA" id="ARBA00022540"/>
    </source>
</evidence>
<evidence type="ECO:0000256" key="1">
    <source>
        <dbReference type="ARBA" id="ARBA00022490"/>
    </source>
</evidence>